<comment type="caution">
    <text evidence="1">The sequence shown here is derived from an EMBL/GenBank/DDBJ whole genome shotgun (WGS) entry which is preliminary data.</text>
</comment>
<evidence type="ECO:0000313" key="2">
    <source>
        <dbReference type="Proteomes" id="UP000033428"/>
    </source>
</evidence>
<organism evidence="1 2">
    <name type="scientific">Candidatus Omnitrophus magneticus</name>
    <dbReference type="NCBI Taxonomy" id="1609969"/>
    <lineage>
        <taxon>Bacteria</taxon>
        <taxon>Pseudomonadati</taxon>
        <taxon>Candidatus Omnitrophota</taxon>
        <taxon>Candidatus Omnitrophus</taxon>
    </lineage>
</organism>
<dbReference type="Proteomes" id="UP000033428">
    <property type="component" value="Unassembled WGS sequence"/>
</dbReference>
<protein>
    <submittedName>
        <fullName evidence="1">Uncharacterized protein</fullName>
    </submittedName>
</protein>
<keyword evidence="2" id="KW-1185">Reference proteome</keyword>
<sequence length="45" mass="5154">MKLVCEKFLIKFYGETSMGSLKQNFTKQKFGLTGITECPKSEKFS</sequence>
<dbReference type="AlphaFoldDB" id="A0A0F0CJH9"/>
<name>A0A0F0CJH9_9BACT</name>
<evidence type="ECO:0000313" key="1">
    <source>
        <dbReference type="EMBL" id="KJJ83382.1"/>
    </source>
</evidence>
<accession>A0A0F0CJH9</accession>
<reference evidence="1 2" key="1">
    <citation type="submission" date="2015-02" db="EMBL/GenBank/DDBJ databases">
        <title>Single-cell genomics of uncultivated deep-branching MTB reveals a conserved set of magnetosome genes.</title>
        <authorList>
            <person name="Kolinko S."/>
            <person name="Richter M."/>
            <person name="Glockner F.O."/>
            <person name="Brachmann A."/>
            <person name="Schuler D."/>
        </authorList>
    </citation>
    <scope>NUCLEOTIDE SEQUENCE [LARGE SCALE GENOMIC DNA]</scope>
    <source>
        <strain evidence="1">SKK-01</strain>
    </source>
</reference>
<dbReference type="EMBL" id="JYNY01000606">
    <property type="protein sequence ID" value="KJJ83382.1"/>
    <property type="molecule type" value="Genomic_DNA"/>
</dbReference>
<proteinExistence type="predicted"/>
<gene>
    <name evidence="1" type="ORF">OMAG_002748</name>
</gene>